<name>A0ABY4N3B0_9MICO</name>
<feature type="compositionally biased region" description="Low complexity" evidence="1">
    <location>
        <begin position="112"/>
        <end position="128"/>
    </location>
</feature>
<evidence type="ECO:0000313" key="3">
    <source>
        <dbReference type="EMBL" id="UQN15718.1"/>
    </source>
</evidence>
<feature type="transmembrane region" description="Helical" evidence="2">
    <location>
        <begin position="193"/>
        <end position="212"/>
    </location>
</feature>
<reference evidence="3" key="1">
    <citation type="submission" date="2022-05" db="EMBL/GenBank/DDBJ databases">
        <title>Complete genome sequence of toluene-degrading Gulosibacter sediminis strain ACHW.36C.</title>
        <authorList>
            <person name="Wai A.C."/>
            <person name="Lai G.K."/>
            <person name="Griffin S.D."/>
            <person name="Leung F.C."/>
        </authorList>
    </citation>
    <scope>NUCLEOTIDE SEQUENCE [LARGE SCALE GENOMIC DNA]</scope>
    <source>
        <strain evidence="3">ACHW.36C</strain>
    </source>
</reference>
<feature type="transmembrane region" description="Helical" evidence="2">
    <location>
        <begin position="151"/>
        <end position="173"/>
    </location>
</feature>
<evidence type="ECO:0000256" key="2">
    <source>
        <dbReference type="SAM" id="Phobius"/>
    </source>
</evidence>
<feature type="compositionally biased region" description="Polar residues" evidence="1">
    <location>
        <begin position="83"/>
        <end position="97"/>
    </location>
</feature>
<sequence>MAGNNDDRTQRYSWNLGSEDDAESNQASARNEPDPTRPIHRQEATTDEIDPVPPTQRMPVAPASQEQSTPTRAYDFGDDRSDATTVLPQQQARQQPSHRAPAAASTSDYVKQPYAPQQQWGQAPAAAPIPSPRDWEDAPYGPSGGARVASIFVALLGALIAIAPGIFSALAISTGQTNLASEWFNAFGLWSQLVANGVLILAWAVIAGSLAMSGLGAGLVGGLIVVGSVIANAIYAVTLAISGDPGEWAQGLMLYASMSIGTGTAMLFAGVAAHFARRGGFKRAVRYARGQRS</sequence>
<feature type="region of interest" description="Disordered" evidence="1">
    <location>
        <begin position="1"/>
        <end position="140"/>
    </location>
</feature>
<feature type="transmembrane region" description="Helical" evidence="2">
    <location>
        <begin position="219"/>
        <end position="241"/>
    </location>
</feature>
<keyword evidence="2" id="KW-1133">Transmembrane helix</keyword>
<protein>
    <submittedName>
        <fullName evidence="3">Uncharacterized protein</fullName>
    </submittedName>
</protein>
<gene>
    <name evidence="3" type="ORF">M3M28_04495</name>
</gene>
<proteinExistence type="predicted"/>
<keyword evidence="2" id="KW-0812">Transmembrane</keyword>
<feature type="compositionally biased region" description="Basic and acidic residues" evidence="1">
    <location>
        <begin position="1"/>
        <end position="10"/>
    </location>
</feature>
<dbReference type="EMBL" id="CP097160">
    <property type="protein sequence ID" value="UQN15718.1"/>
    <property type="molecule type" value="Genomic_DNA"/>
</dbReference>
<accession>A0ABY4N3B0</accession>
<evidence type="ECO:0000256" key="1">
    <source>
        <dbReference type="SAM" id="MobiDB-lite"/>
    </source>
</evidence>
<organism evidence="3">
    <name type="scientific">Gulosibacter sediminis</name>
    <dbReference type="NCBI Taxonomy" id="1729695"/>
    <lineage>
        <taxon>Bacteria</taxon>
        <taxon>Bacillati</taxon>
        <taxon>Actinomycetota</taxon>
        <taxon>Actinomycetes</taxon>
        <taxon>Micrococcales</taxon>
        <taxon>Microbacteriaceae</taxon>
        <taxon>Gulosibacter</taxon>
    </lineage>
</organism>
<keyword evidence="2" id="KW-0472">Membrane</keyword>
<feature type="compositionally biased region" description="Basic and acidic residues" evidence="1">
    <location>
        <begin position="31"/>
        <end position="44"/>
    </location>
</feature>
<feature type="transmembrane region" description="Helical" evidence="2">
    <location>
        <begin position="253"/>
        <end position="276"/>
    </location>
</feature>